<proteinExistence type="predicted"/>
<evidence type="ECO:0000313" key="2">
    <source>
        <dbReference type="Proteomes" id="UP001165960"/>
    </source>
</evidence>
<sequence>MYIAFQAQPASPVGAQLDSGMGRDIGPPTLNLKLNIGVRIVNFLPLETLTQEQDSNPGPDSLWATSPEDQRATHLRFSETEPPVRESTLICWLASVLGLVGCGLGGQGPSKDWQ</sequence>
<gene>
    <name evidence="1" type="ORF">DSO57_1037679</name>
</gene>
<organism evidence="1 2">
    <name type="scientific">Entomophthora muscae</name>
    <dbReference type="NCBI Taxonomy" id="34485"/>
    <lineage>
        <taxon>Eukaryota</taxon>
        <taxon>Fungi</taxon>
        <taxon>Fungi incertae sedis</taxon>
        <taxon>Zoopagomycota</taxon>
        <taxon>Entomophthoromycotina</taxon>
        <taxon>Entomophthoromycetes</taxon>
        <taxon>Entomophthorales</taxon>
        <taxon>Entomophthoraceae</taxon>
        <taxon>Entomophthora</taxon>
    </lineage>
</organism>
<accession>A0ACC2SN92</accession>
<comment type="caution">
    <text evidence="1">The sequence shown here is derived from an EMBL/GenBank/DDBJ whole genome shotgun (WGS) entry which is preliminary data.</text>
</comment>
<reference evidence="1" key="1">
    <citation type="submission" date="2022-04" db="EMBL/GenBank/DDBJ databases">
        <title>Genome of the entomopathogenic fungus Entomophthora muscae.</title>
        <authorList>
            <person name="Elya C."/>
            <person name="Lovett B.R."/>
            <person name="Lee E."/>
            <person name="Macias A.M."/>
            <person name="Hajek A.E."/>
            <person name="De Bivort B.L."/>
            <person name="Kasson M.T."/>
            <person name="De Fine Licht H.H."/>
            <person name="Stajich J.E."/>
        </authorList>
    </citation>
    <scope>NUCLEOTIDE SEQUENCE</scope>
    <source>
        <strain evidence="1">Berkeley</strain>
    </source>
</reference>
<protein>
    <submittedName>
        <fullName evidence="1">Uncharacterized protein</fullName>
    </submittedName>
</protein>
<dbReference type="EMBL" id="QTSX02004678">
    <property type="protein sequence ID" value="KAJ9063755.1"/>
    <property type="molecule type" value="Genomic_DNA"/>
</dbReference>
<keyword evidence="2" id="KW-1185">Reference proteome</keyword>
<name>A0ACC2SN92_9FUNG</name>
<evidence type="ECO:0000313" key="1">
    <source>
        <dbReference type="EMBL" id="KAJ9063755.1"/>
    </source>
</evidence>
<dbReference type="Proteomes" id="UP001165960">
    <property type="component" value="Unassembled WGS sequence"/>
</dbReference>